<keyword evidence="1 3" id="KW-0145">Chemotaxis</keyword>
<evidence type="ECO:0000313" key="5">
    <source>
        <dbReference type="Proteomes" id="UP000481421"/>
    </source>
</evidence>
<proteinExistence type="inferred from homology"/>
<dbReference type="GO" id="GO:0006935">
    <property type="term" value="P:chemotaxis"/>
    <property type="evidence" value="ECO:0007669"/>
    <property type="project" value="UniProtKB-UniRule"/>
</dbReference>
<dbReference type="PANTHER" id="PTHR35147">
    <property type="entry name" value="CHEMORECEPTOR GLUTAMINE DEAMIDASE CHED-RELATED"/>
    <property type="match status" value="1"/>
</dbReference>
<dbReference type="CDD" id="cd16352">
    <property type="entry name" value="CheD"/>
    <property type="match status" value="1"/>
</dbReference>
<sequence length="173" mass="19025">MIKNTERLRMVIQGEYQVSSDPNDVLTTILGSCVAAFMRDPVAGVGGLNHFLLPGNDPSDRNAMKYGLNVMELLINTLIQAGARRDRLEAKLFGGGRMVPGLTDIGASNARFAEDFLRREGIRYLGGSLGGDHGRKIRVWPVSGQVQQMKLPVTEVREIPRKLPPPRGEVVLF</sequence>
<dbReference type="RefSeq" id="WP_164609689.1">
    <property type="nucleotide sequence ID" value="NZ_JAAIKE010000001.1"/>
</dbReference>
<dbReference type="InterPro" id="IPR011324">
    <property type="entry name" value="Cytotoxic_necrot_fac-like_cat"/>
</dbReference>
<keyword evidence="2 3" id="KW-0378">Hydrolase</keyword>
<accession>A0A6B3RI52</accession>
<evidence type="ECO:0000256" key="3">
    <source>
        <dbReference type="HAMAP-Rule" id="MF_01440"/>
    </source>
</evidence>
<dbReference type="PANTHER" id="PTHR35147:SF2">
    <property type="entry name" value="CHEMORECEPTOR GLUTAMINE DEAMIDASE CHED-RELATED"/>
    <property type="match status" value="1"/>
</dbReference>
<keyword evidence="5" id="KW-1185">Reference proteome</keyword>
<dbReference type="SUPFAM" id="SSF64438">
    <property type="entry name" value="CNF1/YfiH-like putative cysteine hydrolases"/>
    <property type="match status" value="1"/>
</dbReference>
<evidence type="ECO:0000256" key="2">
    <source>
        <dbReference type="ARBA" id="ARBA00022801"/>
    </source>
</evidence>
<gene>
    <name evidence="3" type="primary">cheD</name>
    <name evidence="4" type="ORF">G3572_05870</name>
</gene>
<comment type="catalytic activity">
    <reaction evidence="3">
        <text>L-glutaminyl-[protein] + H2O = L-glutamyl-[protein] + NH4(+)</text>
        <dbReference type="Rhea" id="RHEA:16441"/>
        <dbReference type="Rhea" id="RHEA-COMP:10207"/>
        <dbReference type="Rhea" id="RHEA-COMP:10208"/>
        <dbReference type="ChEBI" id="CHEBI:15377"/>
        <dbReference type="ChEBI" id="CHEBI:28938"/>
        <dbReference type="ChEBI" id="CHEBI:29973"/>
        <dbReference type="ChEBI" id="CHEBI:30011"/>
        <dbReference type="EC" id="3.5.1.44"/>
    </reaction>
</comment>
<comment type="caution">
    <text evidence="4">The sequence shown here is derived from an EMBL/GenBank/DDBJ whole genome shotgun (WGS) entry which is preliminary data.</text>
</comment>
<reference evidence="4 5" key="1">
    <citation type="submission" date="2020-02" db="EMBL/GenBank/DDBJ databases">
        <title>Rhodobacter algicola sp. nov., isolated from microalga culture.</title>
        <authorList>
            <person name="Park C.-Y."/>
        </authorList>
    </citation>
    <scope>NUCLEOTIDE SEQUENCE [LARGE SCALE GENOMIC DNA]</scope>
    <source>
        <strain evidence="4 5">ETT8</strain>
    </source>
</reference>
<evidence type="ECO:0000313" key="4">
    <source>
        <dbReference type="EMBL" id="NEX45724.1"/>
    </source>
</evidence>
<protein>
    <recommendedName>
        <fullName evidence="3">Probable chemoreceptor glutamine deamidase CheD</fullName>
        <ecNumber evidence="3">3.5.1.44</ecNumber>
    </recommendedName>
</protein>
<dbReference type="Pfam" id="PF03975">
    <property type="entry name" value="CheD"/>
    <property type="match status" value="1"/>
</dbReference>
<evidence type="ECO:0000256" key="1">
    <source>
        <dbReference type="ARBA" id="ARBA00022500"/>
    </source>
</evidence>
<name>A0A6B3RI52_9RHOB</name>
<comment type="function">
    <text evidence="3">Probably deamidates glutamine residues to glutamate on methyl-accepting chemotaxis receptors (MCPs), playing an important role in chemotaxis.</text>
</comment>
<dbReference type="InterPro" id="IPR005659">
    <property type="entry name" value="Chemorcpt_Glu_NH3ase_CheD"/>
</dbReference>
<dbReference type="Proteomes" id="UP000481421">
    <property type="component" value="Unassembled WGS sequence"/>
</dbReference>
<organism evidence="4 5">
    <name type="scientific">Pseudotabrizicola algicola</name>
    <dbReference type="NCBI Taxonomy" id="2709381"/>
    <lineage>
        <taxon>Bacteria</taxon>
        <taxon>Pseudomonadati</taxon>
        <taxon>Pseudomonadota</taxon>
        <taxon>Alphaproteobacteria</taxon>
        <taxon>Rhodobacterales</taxon>
        <taxon>Paracoccaceae</taxon>
        <taxon>Pseudotabrizicola</taxon>
    </lineage>
</organism>
<comment type="similarity">
    <text evidence="3">Belongs to the CheD family.</text>
</comment>
<dbReference type="InterPro" id="IPR038592">
    <property type="entry name" value="CheD-like_sf"/>
</dbReference>
<dbReference type="EMBL" id="JAAIKE010000001">
    <property type="protein sequence ID" value="NEX45724.1"/>
    <property type="molecule type" value="Genomic_DNA"/>
</dbReference>
<dbReference type="AlphaFoldDB" id="A0A6B3RI52"/>
<dbReference type="GO" id="GO:0050568">
    <property type="term" value="F:protein-glutamine glutaminase activity"/>
    <property type="evidence" value="ECO:0007669"/>
    <property type="project" value="UniProtKB-UniRule"/>
</dbReference>
<dbReference type="Gene3D" id="3.30.1330.200">
    <property type="match status" value="1"/>
</dbReference>
<dbReference type="HAMAP" id="MF_01440">
    <property type="entry name" value="CheD"/>
    <property type="match status" value="1"/>
</dbReference>
<dbReference type="EC" id="3.5.1.44" evidence="3"/>